<dbReference type="Gene3D" id="1.20.120.330">
    <property type="entry name" value="Nucleotidyltransferases domain 2"/>
    <property type="match status" value="1"/>
</dbReference>
<reference evidence="3 4" key="1">
    <citation type="journal article" date="2015" name="Parasit. Vectors">
        <title>Draft genome of the scabies mite.</title>
        <authorList>
            <person name="Rider S.D.Jr."/>
            <person name="Morgan M.S."/>
            <person name="Arlian L.G."/>
        </authorList>
    </citation>
    <scope>NUCLEOTIDE SEQUENCE [LARGE SCALE GENOMIC DNA]</scope>
    <source>
        <strain evidence="3">Arlian Lab</strain>
    </source>
</reference>
<gene>
    <name evidence="3" type="ORF">QR98_0018400</name>
</gene>
<feature type="compositionally biased region" description="Basic and acidic residues" evidence="1">
    <location>
        <begin position="386"/>
        <end position="413"/>
    </location>
</feature>
<evidence type="ECO:0000313" key="3">
    <source>
        <dbReference type="EMBL" id="KPM03409.1"/>
    </source>
</evidence>
<dbReference type="InterPro" id="IPR015015">
    <property type="entry name" value="F-actin-binding"/>
</dbReference>
<feature type="compositionally biased region" description="Basic and acidic residues" evidence="1">
    <location>
        <begin position="95"/>
        <end position="107"/>
    </location>
</feature>
<feature type="compositionally biased region" description="Polar residues" evidence="1">
    <location>
        <begin position="781"/>
        <end position="806"/>
    </location>
</feature>
<feature type="domain" description="F-actin binding" evidence="2">
    <location>
        <begin position="795"/>
        <end position="887"/>
    </location>
</feature>
<feature type="region of interest" description="Disordered" evidence="1">
    <location>
        <begin position="777"/>
        <end position="806"/>
    </location>
</feature>
<dbReference type="OrthoDB" id="98077at2759"/>
<feature type="region of interest" description="Disordered" evidence="1">
    <location>
        <begin position="720"/>
        <end position="740"/>
    </location>
</feature>
<dbReference type="Proteomes" id="UP000616769">
    <property type="component" value="Unassembled WGS sequence"/>
</dbReference>
<dbReference type="AlphaFoldDB" id="A0A131ZY29"/>
<proteinExistence type="predicted"/>
<evidence type="ECO:0000259" key="2">
    <source>
        <dbReference type="Pfam" id="PF08919"/>
    </source>
</evidence>
<accession>A0A131ZY29</accession>
<feature type="compositionally biased region" description="Low complexity" evidence="1">
    <location>
        <begin position="53"/>
        <end position="77"/>
    </location>
</feature>
<dbReference type="EMBL" id="JXLN01004920">
    <property type="protein sequence ID" value="KPM03409.1"/>
    <property type="molecule type" value="Genomic_DNA"/>
</dbReference>
<feature type="compositionally biased region" description="Low complexity" evidence="1">
    <location>
        <begin position="725"/>
        <end position="734"/>
    </location>
</feature>
<feature type="region of interest" description="Disordered" evidence="1">
    <location>
        <begin position="381"/>
        <end position="413"/>
    </location>
</feature>
<dbReference type="VEuPathDB" id="VectorBase:SSCA007538"/>
<feature type="region of interest" description="Disordered" evidence="1">
    <location>
        <begin position="197"/>
        <end position="218"/>
    </location>
</feature>
<dbReference type="GO" id="GO:0004715">
    <property type="term" value="F:non-membrane spanning protein tyrosine kinase activity"/>
    <property type="evidence" value="ECO:0007669"/>
    <property type="project" value="InterPro"/>
</dbReference>
<feature type="compositionally biased region" description="Basic and acidic residues" evidence="1">
    <location>
        <begin position="595"/>
        <end position="608"/>
    </location>
</feature>
<name>A0A131ZY29_SARSC</name>
<dbReference type="Pfam" id="PF08919">
    <property type="entry name" value="F_actin_bind"/>
    <property type="match status" value="1"/>
</dbReference>
<feature type="compositionally biased region" description="Basic and acidic residues" evidence="1">
    <location>
        <begin position="651"/>
        <end position="660"/>
    </location>
</feature>
<feature type="compositionally biased region" description="Polar residues" evidence="1">
    <location>
        <begin position="636"/>
        <end position="646"/>
    </location>
</feature>
<feature type="region of interest" description="Disordered" evidence="1">
    <location>
        <begin position="46"/>
        <end position="107"/>
    </location>
</feature>
<evidence type="ECO:0000313" key="4">
    <source>
        <dbReference type="Proteomes" id="UP000616769"/>
    </source>
</evidence>
<sequence length="892" mass="100501">MNDIEKVFENLSSIERLAEPILDMPSSNTVILGDKSNQNFDHYVYNSDDQRHSNTVSSTSSTRSSSNARNSQNSVNQFVKTKPKSKNQTKSSQLKSRDGLESNRKSLDIDARKSLNRYGTIPKNTQINSYLDSLIPQDQVKSTFHHGHSNSYDHQDLTLDCLNLDQPNNRSSSEIITLQHRSSLTSPVNYPKATTSTFSREIEHGSSTEQTANNNSQSTQHFNFTRQKSDLTHSKTIENVNSNFKPSKASIRQLRNQKNHIPLLKSVASPRLPSRPIDVVDYKDNDYREEFKTDENISPNNDFVINPSKSLSKSESFDFVSFETSSNQSDPIKIDANLMTLDEIINSEDFPPPPPLSPDPEDLEQNKNVIEMKFEKTKLMSKFKKSSKDEKESISKNFDKKTDDIPEPKKTAKENKIIRQNSAFVNELNESFRIKKSNQLSSSKPSTTTLKAPSFLFKRSSKPEPNCPAPAIPIFSGASQSKFYTKEVTELALNDSKQSPAVDAEYVTPVLKKMPVKKFESIDQNEGHVRNNKEEKTSKASKTSKLAMFFNSGNKSNQKDSKSAKQSTDKKDSDSNDNLMNKSIVSNSGYDADDESKRCGRSKNEKKSSNASDSGVGYSSSSSTTTTNSRSNDSVISFNTKTSAPLSSPKFRNDNPEKRSVINNQKQEEINEIGLKKSQVPKKFFKNTVLADPFEESQKKKENNSSIAKTNENCELNRVILKPISSSDSRSVPKSKNEINEMNNAEDMKISGDRESIIECFNIIANMIVNEQKRYAKTEDSSSSTQKKNLTIDSTNQQSISPTRASHQLKKVADKINLLQKSCLLYAEDSLMPQQRFRFRELLTKLEKNSDILRSTYDLHQQKTLNPNVIDPNFTLSELQVNLKDIAAFVCK</sequence>
<feature type="region of interest" description="Disordered" evidence="1">
    <location>
        <begin position="519"/>
        <end position="666"/>
    </location>
</feature>
<protein>
    <recommendedName>
        <fullName evidence="2">F-actin binding domain-containing protein</fullName>
    </recommendedName>
</protein>
<feature type="compositionally biased region" description="Basic and acidic residues" evidence="1">
    <location>
        <begin position="519"/>
        <end position="538"/>
    </location>
</feature>
<evidence type="ECO:0000256" key="1">
    <source>
        <dbReference type="SAM" id="MobiDB-lite"/>
    </source>
</evidence>
<organism evidence="3 4">
    <name type="scientific">Sarcoptes scabiei</name>
    <name type="common">Itch mite</name>
    <name type="synonym">Acarus scabiei</name>
    <dbReference type="NCBI Taxonomy" id="52283"/>
    <lineage>
        <taxon>Eukaryota</taxon>
        <taxon>Metazoa</taxon>
        <taxon>Ecdysozoa</taxon>
        <taxon>Arthropoda</taxon>
        <taxon>Chelicerata</taxon>
        <taxon>Arachnida</taxon>
        <taxon>Acari</taxon>
        <taxon>Acariformes</taxon>
        <taxon>Sarcoptiformes</taxon>
        <taxon>Astigmata</taxon>
        <taxon>Psoroptidia</taxon>
        <taxon>Sarcoptoidea</taxon>
        <taxon>Sarcoptidae</taxon>
        <taxon>Sarcoptinae</taxon>
        <taxon>Sarcoptes</taxon>
    </lineage>
</organism>
<feature type="compositionally biased region" description="Low complexity" evidence="1">
    <location>
        <begin position="609"/>
        <end position="635"/>
    </location>
</feature>
<feature type="compositionally biased region" description="Basic and acidic residues" evidence="1">
    <location>
        <begin position="557"/>
        <end position="574"/>
    </location>
</feature>
<feature type="compositionally biased region" description="Polar residues" evidence="1">
    <location>
        <begin position="207"/>
        <end position="218"/>
    </location>
</feature>
<dbReference type="GO" id="GO:0005524">
    <property type="term" value="F:ATP binding"/>
    <property type="evidence" value="ECO:0007669"/>
    <property type="project" value="InterPro"/>
</dbReference>
<comment type="caution">
    <text evidence="3">The sequence shown here is derived from an EMBL/GenBank/DDBJ whole genome shotgun (WGS) entry which is preliminary data.</text>
</comment>